<reference evidence="1" key="2">
    <citation type="submission" date="2022-10" db="EMBL/GenBank/DDBJ databases">
        <authorList>
            <consortium name="ENA_rothamsted_submissions"/>
            <consortium name="culmorum"/>
            <person name="King R."/>
        </authorList>
    </citation>
    <scope>NUCLEOTIDE SEQUENCE</scope>
</reference>
<accession>A0A9N9RFT4</accession>
<dbReference type="Proteomes" id="UP001153714">
    <property type="component" value="Chromosome 8"/>
</dbReference>
<keyword evidence="2" id="KW-1185">Reference proteome</keyword>
<dbReference type="OrthoDB" id="7460492at2759"/>
<evidence type="ECO:0000313" key="2">
    <source>
        <dbReference type="Proteomes" id="UP001153714"/>
    </source>
</evidence>
<proteinExistence type="predicted"/>
<gene>
    <name evidence="1" type="ORF">DIATSA_LOCUS13302</name>
</gene>
<dbReference type="AlphaFoldDB" id="A0A9N9RFT4"/>
<sequence>MFYFILFFGITMPKLAKKTFLNSECREFAARLRDYFERENQNGGQFLPLSQVCDRVADALGIGRATVVRINKEKYGEGSSDAPEVDVDKKLSIPNKKEKIFTGLGSTRSTRLL</sequence>
<evidence type="ECO:0000313" key="1">
    <source>
        <dbReference type="EMBL" id="CAG9796079.1"/>
    </source>
</evidence>
<reference evidence="1" key="1">
    <citation type="submission" date="2021-12" db="EMBL/GenBank/DDBJ databases">
        <authorList>
            <person name="King R."/>
        </authorList>
    </citation>
    <scope>NUCLEOTIDE SEQUENCE</scope>
</reference>
<dbReference type="EMBL" id="OU893339">
    <property type="protein sequence ID" value="CAG9796079.1"/>
    <property type="molecule type" value="Genomic_DNA"/>
</dbReference>
<organism evidence="1 2">
    <name type="scientific">Diatraea saccharalis</name>
    <name type="common">sugarcane borer</name>
    <dbReference type="NCBI Taxonomy" id="40085"/>
    <lineage>
        <taxon>Eukaryota</taxon>
        <taxon>Metazoa</taxon>
        <taxon>Ecdysozoa</taxon>
        <taxon>Arthropoda</taxon>
        <taxon>Hexapoda</taxon>
        <taxon>Insecta</taxon>
        <taxon>Pterygota</taxon>
        <taxon>Neoptera</taxon>
        <taxon>Endopterygota</taxon>
        <taxon>Lepidoptera</taxon>
        <taxon>Glossata</taxon>
        <taxon>Ditrysia</taxon>
        <taxon>Pyraloidea</taxon>
        <taxon>Crambidae</taxon>
        <taxon>Crambinae</taxon>
        <taxon>Diatraea</taxon>
    </lineage>
</organism>
<protein>
    <submittedName>
        <fullName evidence="1">Uncharacterized protein</fullName>
    </submittedName>
</protein>
<name>A0A9N9RFT4_9NEOP</name>